<gene>
    <name evidence="2" type="ORF">SCHPADRAFT_992025</name>
</gene>
<accession>A0A0H2S8V4</accession>
<organism evidence="2 3">
    <name type="scientific">Schizopora paradoxa</name>
    <dbReference type="NCBI Taxonomy" id="27342"/>
    <lineage>
        <taxon>Eukaryota</taxon>
        <taxon>Fungi</taxon>
        <taxon>Dikarya</taxon>
        <taxon>Basidiomycota</taxon>
        <taxon>Agaricomycotina</taxon>
        <taxon>Agaricomycetes</taxon>
        <taxon>Hymenochaetales</taxon>
        <taxon>Schizoporaceae</taxon>
        <taxon>Schizopora</taxon>
    </lineage>
</organism>
<dbReference type="AlphaFoldDB" id="A0A0H2S8V4"/>
<dbReference type="InterPro" id="IPR036047">
    <property type="entry name" value="F-box-like_dom_sf"/>
</dbReference>
<keyword evidence="3" id="KW-1185">Reference proteome</keyword>
<proteinExistence type="predicted"/>
<dbReference type="PROSITE" id="PS50181">
    <property type="entry name" value="FBOX"/>
    <property type="match status" value="1"/>
</dbReference>
<feature type="domain" description="F-box" evidence="1">
    <location>
        <begin position="120"/>
        <end position="173"/>
    </location>
</feature>
<evidence type="ECO:0000259" key="1">
    <source>
        <dbReference type="PROSITE" id="PS50181"/>
    </source>
</evidence>
<reference evidence="2 3" key="1">
    <citation type="submission" date="2015-04" db="EMBL/GenBank/DDBJ databases">
        <title>Complete genome sequence of Schizopora paradoxa KUC8140, a cosmopolitan wood degrader in East Asia.</title>
        <authorList>
            <consortium name="DOE Joint Genome Institute"/>
            <person name="Min B."/>
            <person name="Park H."/>
            <person name="Jang Y."/>
            <person name="Kim J.-J."/>
            <person name="Kim K.H."/>
            <person name="Pangilinan J."/>
            <person name="Lipzen A."/>
            <person name="Riley R."/>
            <person name="Grigoriev I.V."/>
            <person name="Spatafora J.W."/>
            <person name="Choi I.-G."/>
        </authorList>
    </citation>
    <scope>NUCLEOTIDE SEQUENCE [LARGE SCALE GENOMIC DNA]</scope>
    <source>
        <strain evidence="2 3">KUC8140</strain>
    </source>
</reference>
<dbReference type="Proteomes" id="UP000053477">
    <property type="component" value="Unassembled WGS sequence"/>
</dbReference>
<dbReference type="Pfam" id="PF00646">
    <property type="entry name" value="F-box"/>
    <property type="match status" value="1"/>
</dbReference>
<dbReference type="InterPro" id="IPR001810">
    <property type="entry name" value="F-box_dom"/>
</dbReference>
<evidence type="ECO:0000313" key="2">
    <source>
        <dbReference type="EMBL" id="KLO20705.1"/>
    </source>
</evidence>
<sequence>MTPPPSFEAIDKAADAIYKLCNLRNSTALSIANASWNELELLDSRKEFTFNSIVNTNPKQVILSLGQGCKETSPIGHLESSLDSLRALVRDADQALSMCISSMWRFRSKISTKRDLIVRTNGLASLPDNVLFRIFTFVPCDELHTVRLLFRASLLCRRLRPIIAKVAKTWTTVHLPAVPRVILGVLKFAPNAELCLDGKSTSTYRHASPESEILELVSHQSFWSSFANLKTLDNVWLENFALLKMKDLEKHLPKEFRGSKELHIKVIDTSDYFQPIRKLSEKELLVLDVLFQQGIDYPNLSDISVIRGVPGNLPQNITGLTVTLHNNDDQNLATKLLDTLKKAPKLAHFNFSYDIYDTHSPLDDVSTTVVLPSLTTMFLSMERGGLVDGIARFLRLFQLPKLESLYITYTVRGKSTDVVEERLTRRDGDDILVVTKTDSQYVHFTILEKSSHLPQLKVFSLTVHVTIPLPRKQESWPCARGRKLIAQKSVRYSTPRDPRLFLLPIWVDIPFENIPGVRRIELSFEDDSAFVHLPRKLRLPLTLETLSFTGIRGLQWKGLSEFLKKLKKTREWENFRSLDINGCEDIDKNVEKLRSLVTKKHFTYCASTGRMDPIELLL</sequence>
<name>A0A0H2S8V4_9AGAM</name>
<dbReference type="SUPFAM" id="SSF81383">
    <property type="entry name" value="F-box domain"/>
    <property type="match status" value="1"/>
</dbReference>
<evidence type="ECO:0000313" key="3">
    <source>
        <dbReference type="Proteomes" id="UP000053477"/>
    </source>
</evidence>
<dbReference type="EMBL" id="KQ085882">
    <property type="protein sequence ID" value="KLO20705.1"/>
    <property type="molecule type" value="Genomic_DNA"/>
</dbReference>
<dbReference type="InParanoid" id="A0A0H2S8V4"/>
<protein>
    <recommendedName>
        <fullName evidence="1">F-box domain-containing protein</fullName>
    </recommendedName>
</protein>